<proteinExistence type="inferred from homology"/>
<dbReference type="Pfam" id="PF01156">
    <property type="entry name" value="IU_nuc_hydro"/>
    <property type="match status" value="1"/>
</dbReference>
<reference evidence="3" key="1">
    <citation type="journal article" date="2023" name="Insect Mol. Biol.">
        <title>Genome sequencing provides insights into the evolution of gene families encoding plant cell wall-degrading enzymes in longhorned beetles.</title>
        <authorList>
            <person name="Shin N.R."/>
            <person name="Okamura Y."/>
            <person name="Kirsch R."/>
            <person name="Pauchet Y."/>
        </authorList>
    </citation>
    <scope>NUCLEOTIDE SEQUENCE</scope>
    <source>
        <strain evidence="3">MMC_N1</strain>
    </source>
</reference>
<evidence type="ECO:0000313" key="3">
    <source>
        <dbReference type="EMBL" id="KAJ8966093.1"/>
    </source>
</evidence>
<gene>
    <name evidence="3" type="ORF">NQ317_008768</name>
</gene>
<dbReference type="InterPro" id="IPR052775">
    <property type="entry name" value="IUN_hydrolase"/>
</dbReference>
<evidence type="ECO:0000313" key="4">
    <source>
        <dbReference type="Proteomes" id="UP001162164"/>
    </source>
</evidence>
<dbReference type="PANTHER" id="PTHR46190:SF1">
    <property type="entry name" value="SI:CH211-201H21.5"/>
    <property type="match status" value="1"/>
</dbReference>
<comment type="similarity">
    <text evidence="1">Belongs to the IUNH family.</text>
</comment>
<comment type="caution">
    <text evidence="3">The sequence shown here is derived from an EMBL/GenBank/DDBJ whole genome shotgun (WGS) entry which is preliminary data.</text>
</comment>
<accession>A0ABQ9IUH7</accession>
<dbReference type="Gene3D" id="3.90.245.10">
    <property type="entry name" value="Ribonucleoside hydrolase-like"/>
    <property type="match status" value="1"/>
</dbReference>
<dbReference type="InterPro" id="IPR001910">
    <property type="entry name" value="Inosine/uridine_hydrolase_dom"/>
</dbReference>
<dbReference type="EMBL" id="JAPWTJ010002447">
    <property type="protein sequence ID" value="KAJ8966093.1"/>
    <property type="molecule type" value="Genomic_DNA"/>
</dbReference>
<keyword evidence="4" id="KW-1185">Reference proteome</keyword>
<dbReference type="SUPFAM" id="SSF53590">
    <property type="entry name" value="Nucleoside hydrolase"/>
    <property type="match status" value="1"/>
</dbReference>
<dbReference type="Proteomes" id="UP001162164">
    <property type="component" value="Unassembled WGS sequence"/>
</dbReference>
<dbReference type="InterPro" id="IPR036452">
    <property type="entry name" value="Ribo_hydro-like"/>
</dbReference>
<name>A0ABQ9IUH7_9CUCU</name>
<feature type="domain" description="Inosine/uridine-preferring nucleoside hydrolase" evidence="2">
    <location>
        <begin position="2"/>
        <end position="176"/>
    </location>
</feature>
<protein>
    <recommendedName>
        <fullName evidence="2">Inosine/uridine-preferring nucleoside hydrolase domain-containing protein</fullName>
    </recommendedName>
</protein>
<sequence length="184" mass="21108">MICMGPLTNLALAIKLYNDLCIKIKDVWIMGGNNTAVGNITSAAEYNFYMDPEAAYIVLESLKCPIIILPWETCLLPKISFEWRYNVLGDRTPALDLLTKAEKKVYFNYDFWTPCDAFLCFCFLDPEKYITRKIQHHATIELHSGYTRGQVVLDHLKNKPPNVTIIENFDSQLFKDIILESTSS</sequence>
<organism evidence="3 4">
    <name type="scientific">Molorchus minor</name>
    <dbReference type="NCBI Taxonomy" id="1323400"/>
    <lineage>
        <taxon>Eukaryota</taxon>
        <taxon>Metazoa</taxon>
        <taxon>Ecdysozoa</taxon>
        <taxon>Arthropoda</taxon>
        <taxon>Hexapoda</taxon>
        <taxon>Insecta</taxon>
        <taxon>Pterygota</taxon>
        <taxon>Neoptera</taxon>
        <taxon>Endopterygota</taxon>
        <taxon>Coleoptera</taxon>
        <taxon>Polyphaga</taxon>
        <taxon>Cucujiformia</taxon>
        <taxon>Chrysomeloidea</taxon>
        <taxon>Cerambycidae</taxon>
        <taxon>Lamiinae</taxon>
        <taxon>Monochamini</taxon>
        <taxon>Molorchus</taxon>
    </lineage>
</organism>
<evidence type="ECO:0000256" key="1">
    <source>
        <dbReference type="ARBA" id="ARBA00009176"/>
    </source>
</evidence>
<dbReference type="PANTHER" id="PTHR46190">
    <property type="entry name" value="SI:CH211-201H21.5-RELATED"/>
    <property type="match status" value="1"/>
</dbReference>
<evidence type="ECO:0000259" key="2">
    <source>
        <dbReference type="Pfam" id="PF01156"/>
    </source>
</evidence>